<gene>
    <name evidence="1" type="ORF">GEV01_00710</name>
</gene>
<proteinExistence type="predicted"/>
<dbReference type="Proteomes" id="UP000444318">
    <property type="component" value="Unassembled WGS sequence"/>
</dbReference>
<dbReference type="AlphaFoldDB" id="A0A843S768"/>
<comment type="caution">
    <text evidence="1">The sequence shown here is derived from an EMBL/GenBank/DDBJ whole genome shotgun (WGS) entry which is preliminary data.</text>
</comment>
<accession>A0A843S768</accession>
<evidence type="ECO:0000313" key="2">
    <source>
        <dbReference type="Proteomes" id="UP000444318"/>
    </source>
</evidence>
<keyword evidence="2" id="KW-1185">Reference proteome</keyword>
<dbReference type="RefSeq" id="WP_152800747.1">
    <property type="nucleotide sequence ID" value="NZ_WHUF01000001.1"/>
</dbReference>
<dbReference type="EMBL" id="WHUF01000001">
    <property type="protein sequence ID" value="MQA18024.1"/>
    <property type="molecule type" value="Genomic_DNA"/>
</dbReference>
<reference evidence="1 2" key="1">
    <citation type="submission" date="2019-10" db="EMBL/GenBank/DDBJ databases">
        <title>Two novel species isolated from a subtropical stream in China.</title>
        <authorList>
            <person name="Lu H."/>
        </authorList>
    </citation>
    <scope>NUCLEOTIDE SEQUENCE [LARGE SCALE GENOMIC DNA]</scope>
    <source>
        <strain evidence="1 2">FT103W</strain>
    </source>
</reference>
<evidence type="ECO:0000313" key="1">
    <source>
        <dbReference type="EMBL" id="MQA18024.1"/>
    </source>
</evidence>
<organism evidence="1 2">
    <name type="scientific">Rugamonas rivuli</name>
    <dbReference type="NCBI Taxonomy" id="2743358"/>
    <lineage>
        <taxon>Bacteria</taxon>
        <taxon>Pseudomonadati</taxon>
        <taxon>Pseudomonadota</taxon>
        <taxon>Betaproteobacteria</taxon>
        <taxon>Burkholderiales</taxon>
        <taxon>Oxalobacteraceae</taxon>
        <taxon>Telluria group</taxon>
        <taxon>Rugamonas</taxon>
    </lineage>
</organism>
<protein>
    <submittedName>
        <fullName evidence="1">Uncharacterized protein</fullName>
    </submittedName>
</protein>
<name>A0A843S768_9BURK</name>
<sequence>MADQIDEVMGLCALCGPDDGQTKVLRQSHFLPKSVYRYLNLSKAENTKLLLRTSKKNRVFSLGKQITHALLCDTCEGIMSAGGEDYYAKMMLRVDVKNELPSPAYKILFESLMPLWKAPGNGYRPNMILSIGSNSLKVIDSRQLYHFVIGMFWKSTFDDWDHCSVMPLEASLIEAMRKFLLGGDSLAGYIVRIVPSLWRAKYGVVFPVLLQKQPFFSIQQFDFYLEKDKRQFKRAISMDAVPLFYTIDLMRSESTFQGMSGIYKNAEQTKSAEETQLSWPAE</sequence>